<keyword evidence="2" id="KW-0808">Transferase</keyword>
<dbReference type="PANTHER" id="PTHR43510">
    <property type="entry name" value="AMINOTRANSFERASE FUNCTION, HYPOTHETICAL (EUROFUNG)"/>
    <property type="match status" value="1"/>
</dbReference>
<organism evidence="2 3">
    <name type="scientific">Pelagerythrobacter marinus</name>
    <dbReference type="NCBI Taxonomy" id="538382"/>
    <lineage>
        <taxon>Bacteria</taxon>
        <taxon>Pseudomonadati</taxon>
        <taxon>Pseudomonadota</taxon>
        <taxon>Alphaproteobacteria</taxon>
        <taxon>Sphingomonadales</taxon>
        <taxon>Erythrobacteraceae</taxon>
        <taxon>Pelagerythrobacter</taxon>
    </lineage>
</organism>
<dbReference type="EMBL" id="WTYO01000005">
    <property type="protein sequence ID" value="MXO69497.1"/>
    <property type="molecule type" value="Genomic_DNA"/>
</dbReference>
<keyword evidence="3" id="KW-1185">Reference proteome</keyword>
<dbReference type="InterPro" id="IPR015424">
    <property type="entry name" value="PyrdxlP-dep_Trfase"/>
</dbReference>
<sequence>MTSRPHGIPAPASYSHWVRQVFARMQPQRDDLVSLFESSVSEPLDLLSKLVGDSFGESITPHYESAFASGNPHVIAMLAREYGVAREQVLTTTGATGALSLVYRALLRPGDRLLVESPGFDLFGLLARACGFEADSFARTGPRFTIDPAAVERALTPATRLVVLSNLHNPSGFMVPEETLRELGAIADRHGIYVIVDEVYAPYAGEAVKPAVTLGISPRVISINSLTKIYGLSTLRCGWIVADAEVMEPIRTLNREVEFAISKLSHAVAARILENPAPYRERTAAIVDRARPFIDAYHARWLDEGLVEGELPPHGCIAFPRLVGIEDTRDFADWLADERGVIVAPGAYFGAPGHVRIGFGIDAARLELGLEIMTGAMHSYRDARTRAGETGMIS</sequence>
<dbReference type="Pfam" id="PF00155">
    <property type="entry name" value="Aminotran_1_2"/>
    <property type="match status" value="1"/>
</dbReference>
<evidence type="ECO:0000259" key="1">
    <source>
        <dbReference type="Pfam" id="PF00155"/>
    </source>
</evidence>
<dbReference type="Gene3D" id="3.40.640.10">
    <property type="entry name" value="Type I PLP-dependent aspartate aminotransferase-like (Major domain)"/>
    <property type="match status" value="1"/>
</dbReference>
<accession>A0ABW9V1A2</accession>
<reference evidence="2 3" key="1">
    <citation type="submission" date="2019-12" db="EMBL/GenBank/DDBJ databases">
        <title>Genomic-based taxomic classification of the family Erythrobacteraceae.</title>
        <authorList>
            <person name="Xu L."/>
        </authorList>
    </citation>
    <scope>NUCLEOTIDE SEQUENCE [LARGE SCALE GENOMIC DNA]</scope>
    <source>
        <strain evidence="2 3">H32</strain>
    </source>
</reference>
<gene>
    <name evidence="2" type="ORF">GRI72_11770</name>
</gene>
<keyword evidence="2" id="KW-0032">Aminotransferase</keyword>
<comment type="caution">
    <text evidence="2">The sequence shown here is derived from an EMBL/GenBank/DDBJ whole genome shotgun (WGS) entry which is preliminary data.</text>
</comment>
<dbReference type="PANTHER" id="PTHR43510:SF1">
    <property type="entry name" value="AMINOTRANSFERASE FUNCTION, HYPOTHETICAL (EUROFUNG)"/>
    <property type="match status" value="1"/>
</dbReference>
<dbReference type="InterPro" id="IPR004839">
    <property type="entry name" value="Aminotransferase_I/II_large"/>
</dbReference>
<dbReference type="SUPFAM" id="SSF53383">
    <property type="entry name" value="PLP-dependent transferases"/>
    <property type="match status" value="1"/>
</dbReference>
<feature type="domain" description="Aminotransferase class I/classII large" evidence="1">
    <location>
        <begin position="78"/>
        <end position="368"/>
    </location>
</feature>
<evidence type="ECO:0000313" key="2">
    <source>
        <dbReference type="EMBL" id="MXO69497.1"/>
    </source>
</evidence>
<proteinExistence type="predicted"/>
<dbReference type="RefSeq" id="WP_160734109.1">
    <property type="nucleotide sequence ID" value="NZ_CP139719.1"/>
</dbReference>
<dbReference type="GO" id="GO:0008483">
    <property type="term" value="F:transaminase activity"/>
    <property type="evidence" value="ECO:0007669"/>
    <property type="project" value="UniProtKB-KW"/>
</dbReference>
<dbReference type="Proteomes" id="UP000444401">
    <property type="component" value="Unassembled WGS sequence"/>
</dbReference>
<protein>
    <submittedName>
        <fullName evidence="2">Aminotransferase class I/II-fold pyridoxal phosphate-dependent enzyme</fullName>
    </submittedName>
</protein>
<evidence type="ECO:0000313" key="3">
    <source>
        <dbReference type="Proteomes" id="UP000444401"/>
    </source>
</evidence>
<name>A0ABW9V1A2_9SPHN</name>
<dbReference type="InterPro" id="IPR015422">
    <property type="entry name" value="PyrdxlP-dep_Trfase_small"/>
</dbReference>
<dbReference type="CDD" id="cd00609">
    <property type="entry name" value="AAT_like"/>
    <property type="match status" value="1"/>
</dbReference>
<dbReference type="Gene3D" id="3.90.1150.10">
    <property type="entry name" value="Aspartate Aminotransferase, domain 1"/>
    <property type="match status" value="1"/>
</dbReference>
<dbReference type="InterPro" id="IPR015421">
    <property type="entry name" value="PyrdxlP-dep_Trfase_major"/>
</dbReference>